<dbReference type="GO" id="GO:0003917">
    <property type="term" value="F:DNA topoisomerase type I (single strand cut, ATP-independent) activity"/>
    <property type="evidence" value="ECO:0007669"/>
    <property type="project" value="UniProtKB-UniRule"/>
</dbReference>
<evidence type="ECO:0000259" key="12">
    <source>
        <dbReference type="PROSITE" id="PS52039"/>
    </source>
</evidence>
<proteinExistence type="inferred from homology"/>
<dbReference type="PANTHER" id="PTHR42785">
    <property type="entry name" value="DNA TOPOISOMERASE, TYPE IA, CORE"/>
    <property type="match status" value="1"/>
</dbReference>
<accession>A0A1F4Q090</accession>
<dbReference type="GO" id="GO:0005694">
    <property type="term" value="C:chromosome"/>
    <property type="evidence" value="ECO:0007669"/>
    <property type="project" value="InterPro"/>
</dbReference>
<dbReference type="Gene3D" id="3.40.50.140">
    <property type="match status" value="1"/>
</dbReference>
<dbReference type="NCBIfam" id="TIGR01051">
    <property type="entry name" value="topA_bact"/>
    <property type="match status" value="1"/>
</dbReference>
<keyword evidence="6" id="KW-0460">Magnesium</keyword>
<evidence type="ECO:0000256" key="2">
    <source>
        <dbReference type="ARBA" id="ARBA00009446"/>
    </source>
</evidence>
<dbReference type="SMART" id="SM00493">
    <property type="entry name" value="TOPRIM"/>
    <property type="match status" value="1"/>
</dbReference>
<dbReference type="SUPFAM" id="SSF57783">
    <property type="entry name" value="Zinc beta-ribbon"/>
    <property type="match status" value="2"/>
</dbReference>
<comment type="catalytic activity">
    <reaction evidence="1 10">
        <text>ATP-independent breakage of single-stranded DNA, followed by passage and rejoining.</text>
        <dbReference type="EC" id="5.6.2.1"/>
    </reaction>
</comment>
<dbReference type="PROSITE" id="PS00396">
    <property type="entry name" value="TOPO_IA_1"/>
    <property type="match status" value="1"/>
</dbReference>
<dbReference type="Gene3D" id="1.10.460.10">
    <property type="entry name" value="Topoisomerase I, domain 2"/>
    <property type="match status" value="1"/>
</dbReference>
<keyword evidence="4" id="KW-0863">Zinc-finger</keyword>
<comment type="subunit">
    <text evidence="10">Monomer.</text>
</comment>
<keyword evidence="5" id="KW-0862">Zinc</keyword>
<evidence type="ECO:0000256" key="4">
    <source>
        <dbReference type="ARBA" id="ARBA00022771"/>
    </source>
</evidence>
<evidence type="ECO:0000256" key="5">
    <source>
        <dbReference type="ARBA" id="ARBA00022833"/>
    </source>
</evidence>
<dbReference type="InterPro" id="IPR013824">
    <property type="entry name" value="Topo_IA_cen_sub1"/>
</dbReference>
<evidence type="ECO:0000313" key="13">
    <source>
        <dbReference type="EMBL" id="OGB89280.1"/>
    </source>
</evidence>
<feature type="site" description="Interaction with DNA" evidence="10">
    <location>
        <position position="518"/>
    </location>
</feature>
<evidence type="ECO:0000313" key="14">
    <source>
        <dbReference type="Proteomes" id="UP000178724"/>
    </source>
</evidence>
<evidence type="ECO:0000256" key="3">
    <source>
        <dbReference type="ARBA" id="ARBA00022723"/>
    </source>
</evidence>
<dbReference type="PROSITE" id="PS50880">
    <property type="entry name" value="TOPRIM"/>
    <property type="match status" value="1"/>
</dbReference>
<dbReference type="InterPro" id="IPR013826">
    <property type="entry name" value="Topo_IA_cen_sub3"/>
</dbReference>
<dbReference type="Gene3D" id="3.30.65.10">
    <property type="entry name" value="Bacterial Topoisomerase I, domain 1"/>
    <property type="match status" value="3"/>
</dbReference>
<dbReference type="EMBL" id="METM01000027">
    <property type="protein sequence ID" value="OGB89280.1"/>
    <property type="molecule type" value="Genomic_DNA"/>
</dbReference>
<feature type="domain" description="Topo IA-type catalytic" evidence="12">
    <location>
        <begin position="148"/>
        <end position="586"/>
    </location>
</feature>
<dbReference type="InterPro" id="IPR006171">
    <property type="entry name" value="TOPRIM_dom"/>
</dbReference>
<dbReference type="SUPFAM" id="SSF56712">
    <property type="entry name" value="Prokaryotic type I DNA topoisomerase"/>
    <property type="match status" value="1"/>
</dbReference>
<feature type="site" description="Interaction with DNA" evidence="10">
    <location>
        <position position="327"/>
    </location>
</feature>
<dbReference type="InterPro" id="IPR034149">
    <property type="entry name" value="TOPRIM_TopoI"/>
</dbReference>
<dbReference type="Pfam" id="PF01131">
    <property type="entry name" value="Topoisom_bac"/>
    <property type="match status" value="1"/>
</dbReference>
<dbReference type="Pfam" id="PF01751">
    <property type="entry name" value="Toprim"/>
    <property type="match status" value="1"/>
</dbReference>
<dbReference type="Pfam" id="PF01396">
    <property type="entry name" value="Zn_ribbon_Top1"/>
    <property type="match status" value="3"/>
</dbReference>
<evidence type="ECO:0000259" key="11">
    <source>
        <dbReference type="PROSITE" id="PS50880"/>
    </source>
</evidence>
<evidence type="ECO:0000256" key="7">
    <source>
        <dbReference type="ARBA" id="ARBA00023029"/>
    </source>
</evidence>
<evidence type="ECO:0000256" key="9">
    <source>
        <dbReference type="ARBA" id="ARBA00023235"/>
    </source>
</evidence>
<feature type="site" description="Interaction with DNA" evidence="10">
    <location>
        <position position="159"/>
    </location>
</feature>
<sequence>MIKFVNLTEHQPVCYYEIKMASKNLVIVESPAKARTLEKFLGKDFTVKASGGHVRDLPAKKIGVKIDEDFEPTYQIIKGKEKIVKDLQEAAGKAKLIYLAPDPDREGEAIAWHLSVLLGGDKKIKRIEFHEITKDAVTSAVKHPREIDMGRVDAQQARRILDRLVGYKLSPLLWKKVMKGLSAGRVQSVAVRLICEREEAIGKFKAEEYWDIHVRLSNNSEFTARLVAKSETPLGVRPKEKGQIIASEAEAKKIVEELKQASYSVKEVRKKEQKRYPAPPFITSTLQQEASRKLGFSAKKTMVLAQKLYEGEEVKGEGRVGLITYMRTDSVRIAAEAETEVRQYISAAFGAEFLPPAPLRYKKKKQAQDAHEAIRPTSIARSPEKVKDSLSNDEFRLYDLIWKRFVACQMSAAVFDQTSVDVAAGDYLLRATGSIMKFEGFLKLYEESSDEAAEGEGEALLPELKTAEKLKLLEVKPAQHFTEPPPRYTEASLVKELEQKGIGRPSTYAPIISTIQDRGYVIREGKALKPTDIGVTTNRLLVKSFPKILDVKFTAQMEDKLDEIIEGEMKWTAVLKEFYEPFKAALAEAEIKMEKVKKEILTDELCPKCGSKLVIRQGRYGEFMACSTYPKCKFTKSTPEEEAKVKAIQEICEKCGKPMALKRGRYGEFLACTGYPSCRNIKPILKKLEAKCPKCAGDLVERRTRKGKLFFSCINYPKCDFATWQRPGTEKPKPKEAEGE</sequence>
<comment type="caution">
    <text evidence="13">The sequence shown here is derived from an EMBL/GenBank/DDBJ whole genome shotgun (WGS) entry which is preliminary data.</text>
</comment>
<name>A0A1F4Q090_UNCSA</name>
<feature type="region of interest" description="Interaction with DNA" evidence="10">
    <location>
        <begin position="182"/>
        <end position="187"/>
    </location>
</feature>
<dbReference type="GO" id="GO:0008270">
    <property type="term" value="F:zinc ion binding"/>
    <property type="evidence" value="ECO:0007669"/>
    <property type="project" value="UniProtKB-KW"/>
</dbReference>
<dbReference type="InterPro" id="IPR013498">
    <property type="entry name" value="Topo_IA_Znf"/>
</dbReference>
<feature type="site" description="Interaction with DNA" evidence="10">
    <location>
        <position position="174"/>
    </location>
</feature>
<dbReference type="PRINTS" id="PR00417">
    <property type="entry name" value="PRTPISMRASEI"/>
</dbReference>
<dbReference type="AlphaFoldDB" id="A0A1F4Q090"/>
<keyword evidence="7 10" id="KW-0799">Topoisomerase</keyword>
<evidence type="ECO:0000256" key="6">
    <source>
        <dbReference type="ARBA" id="ARBA00022842"/>
    </source>
</evidence>
<feature type="active site" description="O-(5'-phospho-DNA)-tyrosine intermediate" evidence="10">
    <location>
        <position position="325"/>
    </location>
</feature>
<dbReference type="InterPro" id="IPR000380">
    <property type="entry name" value="Topo_IA"/>
</dbReference>
<dbReference type="InterPro" id="IPR023406">
    <property type="entry name" value="Topo_IA_AS"/>
</dbReference>
<dbReference type="GO" id="GO:0006265">
    <property type="term" value="P:DNA topological change"/>
    <property type="evidence" value="ECO:0007669"/>
    <property type="project" value="UniProtKB-UniRule"/>
</dbReference>
<organism evidence="13 14">
    <name type="scientific">candidate division WOR-1 bacterium RIFCSPHIGHO2_01_FULL_53_15</name>
    <dbReference type="NCBI Taxonomy" id="1802564"/>
    <lineage>
        <taxon>Bacteria</taxon>
        <taxon>Bacillati</taxon>
        <taxon>Saganbacteria</taxon>
    </lineage>
</organism>
<feature type="site" description="Interaction with DNA" evidence="10">
    <location>
        <position position="167"/>
    </location>
</feature>
<feature type="site" description="Interaction with DNA" evidence="10">
    <location>
        <position position="162"/>
    </location>
</feature>
<evidence type="ECO:0000256" key="8">
    <source>
        <dbReference type="ARBA" id="ARBA00023125"/>
    </source>
</evidence>
<protein>
    <recommendedName>
        <fullName evidence="10">DNA topoisomerase 1</fullName>
        <ecNumber evidence="10">5.6.2.1</ecNumber>
    </recommendedName>
    <alternativeName>
        <fullName evidence="10">DNA topoisomerase I</fullName>
    </alternativeName>
</protein>
<keyword evidence="9 10" id="KW-0413">Isomerase</keyword>
<dbReference type="EC" id="5.6.2.1" evidence="10"/>
<dbReference type="CDD" id="cd03363">
    <property type="entry name" value="TOPRIM_TopoIA_TopoI"/>
    <property type="match status" value="1"/>
</dbReference>
<dbReference type="SMART" id="SM00436">
    <property type="entry name" value="TOP1Bc"/>
    <property type="match status" value="1"/>
</dbReference>
<dbReference type="PANTHER" id="PTHR42785:SF1">
    <property type="entry name" value="DNA TOPOISOMERASE"/>
    <property type="match status" value="1"/>
</dbReference>
<dbReference type="GO" id="GO:0003677">
    <property type="term" value="F:DNA binding"/>
    <property type="evidence" value="ECO:0007669"/>
    <property type="project" value="UniProtKB-KW"/>
</dbReference>
<dbReference type="InterPro" id="IPR005733">
    <property type="entry name" value="TopoI_bac-type"/>
</dbReference>
<gene>
    <name evidence="10" type="primary">topA</name>
    <name evidence="13" type="ORF">A2625_03840</name>
</gene>
<evidence type="ECO:0000256" key="1">
    <source>
        <dbReference type="ARBA" id="ARBA00000213"/>
    </source>
</evidence>
<reference evidence="13 14" key="1">
    <citation type="journal article" date="2016" name="Nat. Commun.">
        <title>Thousands of microbial genomes shed light on interconnected biogeochemical processes in an aquifer system.</title>
        <authorList>
            <person name="Anantharaman K."/>
            <person name="Brown C.T."/>
            <person name="Hug L.A."/>
            <person name="Sharon I."/>
            <person name="Castelle C.J."/>
            <person name="Probst A.J."/>
            <person name="Thomas B.C."/>
            <person name="Singh A."/>
            <person name="Wilkins M.J."/>
            <person name="Karaoz U."/>
            <person name="Brodie E.L."/>
            <person name="Williams K.H."/>
            <person name="Hubbard S.S."/>
            <person name="Banfield J.F."/>
        </authorList>
    </citation>
    <scope>NUCLEOTIDE SEQUENCE [LARGE SCALE GENOMIC DNA]</scope>
</reference>
<dbReference type="InterPro" id="IPR003602">
    <property type="entry name" value="Topo_IA_DNA-bd_dom"/>
</dbReference>
<dbReference type="Proteomes" id="UP000178724">
    <property type="component" value="Unassembled WGS sequence"/>
</dbReference>
<feature type="site" description="Interaction with DNA" evidence="10">
    <location>
        <position position="158"/>
    </location>
</feature>
<dbReference type="HAMAP" id="MF_00952">
    <property type="entry name" value="Topoisom_1_prok"/>
    <property type="match status" value="1"/>
</dbReference>
<dbReference type="PROSITE" id="PS52039">
    <property type="entry name" value="TOPO_IA_2"/>
    <property type="match status" value="1"/>
</dbReference>
<dbReference type="Gene3D" id="2.70.20.10">
    <property type="entry name" value="Topoisomerase I, domain 3"/>
    <property type="match status" value="1"/>
</dbReference>
<dbReference type="InterPro" id="IPR003601">
    <property type="entry name" value="Topo_IA_2"/>
</dbReference>
<feature type="domain" description="Toprim" evidence="11">
    <location>
        <begin position="23"/>
        <end position="133"/>
    </location>
</feature>
<comment type="function">
    <text evidence="10">Releases the supercoiling and torsional tension of DNA, which is introduced during the DNA replication and transcription, by transiently cleaving and rejoining one strand of the DNA duplex. Introduces a single-strand break via transesterification at a target site in duplex DNA. The scissile phosphodiester is attacked by the catalytic tyrosine of the enzyme, resulting in the formation of a DNA-(5'-phosphotyrosyl)-enzyme intermediate and the expulsion of a 3'-OH DNA strand. The free DNA strand then undergoes passage around the unbroken strand, thus removing DNA supercoils. Finally, in the religation step, the DNA 3'-OH attacks the covalent intermediate to expel the active-site tyrosine and restore the DNA phosphodiester backbone.</text>
</comment>
<dbReference type="InterPro" id="IPR028612">
    <property type="entry name" value="Topoisom_1_IA"/>
</dbReference>
<dbReference type="InterPro" id="IPR013497">
    <property type="entry name" value="Topo_IA_cen"/>
</dbReference>
<keyword evidence="8 10" id="KW-0238">DNA-binding</keyword>
<dbReference type="InterPro" id="IPR013825">
    <property type="entry name" value="Topo_IA_cen_sub2"/>
</dbReference>
<evidence type="ECO:0000256" key="10">
    <source>
        <dbReference type="HAMAP-Rule" id="MF_00952"/>
    </source>
</evidence>
<comment type="similarity">
    <text evidence="2 10">Belongs to the type IA topoisomerase family.</text>
</comment>
<dbReference type="CDD" id="cd00186">
    <property type="entry name" value="TOP1Ac"/>
    <property type="match status" value="1"/>
</dbReference>
<keyword evidence="3" id="KW-0479">Metal-binding</keyword>
<dbReference type="SMART" id="SM00437">
    <property type="entry name" value="TOP1Ac"/>
    <property type="match status" value="1"/>
</dbReference>
<dbReference type="InterPro" id="IPR023405">
    <property type="entry name" value="Topo_IA_core_domain"/>
</dbReference>
<dbReference type="Gene3D" id="1.10.290.10">
    <property type="entry name" value="Topoisomerase I, domain 4"/>
    <property type="match status" value="1"/>
</dbReference>
<feature type="site" description="Interaction with DNA" evidence="10">
    <location>
        <position position="53"/>
    </location>
</feature>